<gene>
    <name evidence="3" type="ORF">A3F84_15560</name>
</gene>
<feature type="repeat" description="TPR" evidence="1">
    <location>
        <begin position="70"/>
        <end position="103"/>
    </location>
</feature>
<dbReference type="InterPro" id="IPR030959">
    <property type="entry name" value="GWxTD_dom"/>
</dbReference>
<keyword evidence="1" id="KW-0802">TPR repeat</keyword>
<sequence>MRKPLILLSVLCVSAVNAFSAADAKERPPHPRQTEIDSLFRVALGRLDAGDASGAVLPLQEALSLDSKNDRAYLKLGDAYLLLKNPDEAKDAFKKALSVRTSPEAYDGIGRALMEGNRIQTRQAIDYFRDALMKDRGYVEAQYHIAQASWKLKDMDAKSEMDRAYKMRPDDPRIHLLLAEWYQFPPVDLPNAILWYERYLQVRPDDLDAAHHLGDLYVRNRQYDKARELMAVSLQKRPDLIRELPIMAQTHLGQGDFDRANELFTTYLDRVDAGERACYDDLTFVGTPDEIKAYAATSSPEERREFLRRFWTERDLVPATPVNERILEHYRRVWVARNRFGEKQTPWDRRGEVYIRYGEPDFRARSDEIDFIKSSDLRVQRIKERLAMGLYGTGFVINTSSLHQGPVYPVTGPGRSAQIIAAGGSSQVPWESWIYFNLGGGIEVTFTDEMLNGRYDYAPIPFGVPGTAIISNSPRVILETVASATPDYYQPDVAGPLTFGTYPAGFRGDGGKTHLEVYTGVPVSEIAYQDSGRIAALERSIALFDTTWREVLRAKDLLSFAASALPDTGAGAFIPDVKAFDLTPGDYHLAVQVTDRVSNRMQAYRQKVRVDRFGTDSLQVSDIELAERIAPHPGPDPFVKNGLRVLPMPSRAYRRDQNPFLYYEVYNLTPDATGQTRYRVDYIIRARRRENLGVKLLSGLGRLVGSDEKKGELTITYDMSGTQRADFLHVELNLQEARTGSHAIRVVVTDLNSGAKTERETSFKIEK</sequence>
<dbReference type="EMBL" id="MFKF01000021">
    <property type="protein sequence ID" value="OGG56949.1"/>
    <property type="molecule type" value="Genomic_DNA"/>
</dbReference>
<dbReference type="InterPro" id="IPR011990">
    <property type="entry name" value="TPR-like_helical_dom_sf"/>
</dbReference>
<dbReference type="InterPro" id="IPR019734">
    <property type="entry name" value="TPR_rpt"/>
</dbReference>
<feature type="repeat" description="TPR" evidence="1">
    <location>
        <begin position="207"/>
        <end position="240"/>
    </location>
</feature>
<dbReference type="Pfam" id="PF12895">
    <property type="entry name" value="ANAPC3"/>
    <property type="match status" value="1"/>
</dbReference>
<dbReference type="AlphaFoldDB" id="A0A1F6D683"/>
<name>A0A1F6D683_HANXR</name>
<dbReference type="PANTHER" id="PTHR12558:SF13">
    <property type="entry name" value="CELL DIVISION CYCLE PROTEIN 27 HOMOLOG"/>
    <property type="match status" value="1"/>
</dbReference>
<comment type="caution">
    <text evidence="3">The sequence shown here is derived from an EMBL/GenBank/DDBJ whole genome shotgun (WGS) entry which is preliminary data.</text>
</comment>
<dbReference type="SUPFAM" id="SSF81901">
    <property type="entry name" value="HCP-like"/>
    <property type="match status" value="1"/>
</dbReference>
<evidence type="ECO:0000256" key="1">
    <source>
        <dbReference type="PROSITE-ProRule" id="PRU00339"/>
    </source>
</evidence>
<dbReference type="Pfam" id="PF14559">
    <property type="entry name" value="TPR_19"/>
    <property type="match status" value="1"/>
</dbReference>
<dbReference type="PANTHER" id="PTHR12558">
    <property type="entry name" value="CELL DIVISION CYCLE 16,23,27"/>
    <property type="match status" value="1"/>
</dbReference>
<dbReference type="PROSITE" id="PS50005">
    <property type="entry name" value="TPR"/>
    <property type="match status" value="2"/>
</dbReference>
<keyword evidence="2" id="KW-0732">Signal</keyword>
<dbReference type="NCBIfam" id="TIGR04514">
    <property type="entry name" value="GWxTD_dom"/>
    <property type="match status" value="1"/>
</dbReference>
<accession>A0A1F6D683</accession>
<protein>
    <submittedName>
        <fullName evidence="3">Uncharacterized protein</fullName>
    </submittedName>
</protein>
<dbReference type="SMART" id="SM00028">
    <property type="entry name" value="TPR"/>
    <property type="match status" value="3"/>
</dbReference>
<feature type="chain" id="PRO_5009523695" evidence="2">
    <location>
        <begin position="19"/>
        <end position="767"/>
    </location>
</feature>
<feature type="signal peptide" evidence="2">
    <location>
        <begin position="1"/>
        <end position="18"/>
    </location>
</feature>
<evidence type="ECO:0000256" key="2">
    <source>
        <dbReference type="SAM" id="SignalP"/>
    </source>
</evidence>
<evidence type="ECO:0000313" key="3">
    <source>
        <dbReference type="EMBL" id="OGG56949.1"/>
    </source>
</evidence>
<evidence type="ECO:0000313" key="4">
    <source>
        <dbReference type="Proteomes" id="UP000178606"/>
    </source>
</evidence>
<proteinExistence type="predicted"/>
<reference evidence="3 4" key="1">
    <citation type="journal article" date="2016" name="Nat. Commun.">
        <title>Thousands of microbial genomes shed light on interconnected biogeochemical processes in an aquifer system.</title>
        <authorList>
            <person name="Anantharaman K."/>
            <person name="Brown C.T."/>
            <person name="Hug L.A."/>
            <person name="Sharon I."/>
            <person name="Castelle C.J."/>
            <person name="Probst A.J."/>
            <person name="Thomas B.C."/>
            <person name="Singh A."/>
            <person name="Wilkins M.J."/>
            <person name="Karaoz U."/>
            <person name="Brodie E.L."/>
            <person name="Williams K.H."/>
            <person name="Hubbard S.S."/>
            <person name="Banfield J.F."/>
        </authorList>
    </citation>
    <scope>NUCLEOTIDE SEQUENCE [LARGE SCALE GENOMIC DNA]</scope>
    <source>
        <strain evidence="4">RIFCSPLOWO2_12_FULL_64_10</strain>
    </source>
</reference>
<dbReference type="Proteomes" id="UP000178606">
    <property type="component" value="Unassembled WGS sequence"/>
</dbReference>
<dbReference type="Gene3D" id="1.25.40.10">
    <property type="entry name" value="Tetratricopeptide repeat domain"/>
    <property type="match status" value="1"/>
</dbReference>
<organism evidence="3 4">
    <name type="scientific">Handelsmanbacteria sp. (strain RIFCSPLOWO2_12_FULL_64_10)</name>
    <dbReference type="NCBI Taxonomy" id="1817868"/>
    <lineage>
        <taxon>Bacteria</taxon>
        <taxon>Candidatus Handelsmaniibacteriota</taxon>
    </lineage>
</organism>